<evidence type="ECO:0000313" key="2">
    <source>
        <dbReference type="EMBL" id="ELZ36510.1"/>
    </source>
</evidence>
<keyword evidence="3" id="KW-1185">Reference proteome</keyword>
<dbReference type="Gene3D" id="3.60.60.10">
    <property type="entry name" value="Penicillin V Acylase, Chain A"/>
    <property type="match status" value="1"/>
</dbReference>
<gene>
    <name evidence="2" type="ORF">C471_14365</name>
</gene>
<sequence>MCTLSLAWRTFGDAPIALAANRDEAFDRPSEPPALRGVDDSGGDAESGDSDGGYVAPRDAEAGGTWIGLSASGVVAAVTNRWLDADREGDRSRGLLVRDCLEADSAEGAVRTVERELESRSYDGFNLVLADADAAFVLSYDGGLALTRLDPGVHVVGNVGGVVNGAERFAVPDRRREFGAERADSSRAVAAALVPEPGESGAAWLDRASDTLADHEYGACLHGDGFGTRSFTRIRTAPDSETVSGSEAAPEFAYADGPPCETPAESVPLPAGFGSGRPGRSDGSGRPDGSA</sequence>
<dbReference type="Pfam" id="PF05742">
    <property type="entry name" value="TANGO2"/>
    <property type="match status" value="1"/>
</dbReference>
<dbReference type="eggNOG" id="arCOG06429">
    <property type="taxonomic scope" value="Archaea"/>
</dbReference>
<evidence type="ECO:0008006" key="4">
    <source>
        <dbReference type="Google" id="ProtNLM"/>
    </source>
</evidence>
<feature type="region of interest" description="Disordered" evidence="1">
    <location>
        <begin position="237"/>
        <end position="291"/>
    </location>
</feature>
<feature type="region of interest" description="Disordered" evidence="1">
    <location>
        <begin position="22"/>
        <end position="56"/>
    </location>
</feature>
<protein>
    <recommendedName>
        <fullName evidence="4">NRDE family protein</fullName>
    </recommendedName>
</protein>
<dbReference type="EMBL" id="AOJE01000069">
    <property type="protein sequence ID" value="ELZ36510.1"/>
    <property type="molecule type" value="Genomic_DNA"/>
</dbReference>
<name>M0DM29_9EURY</name>
<comment type="caution">
    <text evidence="2">The sequence shown here is derived from an EMBL/GenBank/DDBJ whole genome shotgun (WGS) entry which is preliminary data.</text>
</comment>
<accession>M0DM29</accession>
<organism evidence="2 3">
    <name type="scientific">Halorubrum saccharovorum DSM 1137</name>
    <dbReference type="NCBI Taxonomy" id="1227484"/>
    <lineage>
        <taxon>Archaea</taxon>
        <taxon>Methanobacteriati</taxon>
        <taxon>Methanobacteriota</taxon>
        <taxon>Stenosarchaea group</taxon>
        <taxon>Halobacteria</taxon>
        <taxon>Halobacteriales</taxon>
        <taxon>Haloferacaceae</taxon>
        <taxon>Halorubrum</taxon>
    </lineage>
</organism>
<dbReference type="STRING" id="1227484.C471_14365"/>
<reference evidence="2 3" key="1">
    <citation type="journal article" date="2014" name="PLoS Genet.">
        <title>Phylogenetically driven sequencing of extremely halophilic archaea reveals strategies for static and dynamic osmo-response.</title>
        <authorList>
            <person name="Becker E.A."/>
            <person name="Seitzer P.M."/>
            <person name="Tritt A."/>
            <person name="Larsen D."/>
            <person name="Krusor M."/>
            <person name="Yao A.I."/>
            <person name="Wu D."/>
            <person name="Madern D."/>
            <person name="Eisen J.A."/>
            <person name="Darling A.E."/>
            <person name="Facciotti M.T."/>
        </authorList>
    </citation>
    <scope>NUCLEOTIDE SEQUENCE [LARGE SCALE GENOMIC DNA]</scope>
    <source>
        <strain evidence="2 3">DSM 1137</strain>
    </source>
</reference>
<evidence type="ECO:0000313" key="3">
    <source>
        <dbReference type="Proteomes" id="UP000011514"/>
    </source>
</evidence>
<dbReference type="PANTHER" id="PTHR17985">
    <property type="entry name" value="SER/THR-RICH PROTEIN T10 IN DGCR REGION"/>
    <property type="match status" value="1"/>
</dbReference>
<dbReference type="AlphaFoldDB" id="M0DM29"/>
<dbReference type="OrthoDB" id="312503at2157"/>
<evidence type="ECO:0000256" key="1">
    <source>
        <dbReference type="SAM" id="MobiDB-lite"/>
    </source>
</evidence>
<dbReference type="Proteomes" id="UP000011514">
    <property type="component" value="Unassembled WGS sequence"/>
</dbReference>
<dbReference type="RefSeq" id="WP_004050159.1">
    <property type="nucleotide sequence ID" value="NZ_AOJE01000069.1"/>
</dbReference>
<dbReference type="PATRIC" id="fig|1227484.4.peg.2825"/>
<dbReference type="PANTHER" id="PTHR17985:SF8">
    <property type="entry name" value="TRANSPORT AND GOLGI ORGANIZATION PROTEIN 2 HOMOLOG"/>
    <property type="match status" value="1"/>
</dbReference>
<dbReference type="InterPro" id="IPR008551">
    <property type="entry name" value="TANGO2"/>
</dbReference>
<proteinExistence type="predicted"/>